<keyword evidence="3" id="KW-0378">Hydrolase</keyword>
<dbReference type="RefSeq" id="WP_131449640.1">
    <property type="nucleotide sequence ID" value="NZ_SJZI01000043.1"/>
</dbReference>
<dbReference type="PANTHER" id="PTHR43433:SF4">
    <property type="entry name" value="NON-HEME CHLOROPEROXIDASE-RELATED"/>
    <property type="match status" value="1"/>
</dbReference>
<dbReference type="InterPro" id="IPR029058">
    <property type="entry name" value="AB_hydrolase_fold"/>
</dbReference>
<dbReference type="OrthoDB" id="9780932at2"/>
<keyword evidence="4" id="KW-1185">Reference proteome</keyword>
<dbReference type="AlphaFoldDB" id="A0A4R1B9Y4"/>
<dbReference type="EMBL" id="SJZI01000043">
    <property type="protein sequence ID" value="TCJ13733.1"/>
    <property type="molecule type" value="Genomic_DNA"/>
</dbReference>
<dbReference type="PRINTS" id="PR00111">
    <property type="entry name" value="ABHYDROLASE"/>
</dbReference>
<evidence type="ECO:0000259" key="2">
    <source>
        <dbReference type="Pfam" id="PF00561"/>
    </source>
</evidence>
<dbReference type="Gene3D" id="3.40.50.1820">
    <property type="entry name" value="alpha/beta hydrolase"/>
    <property type="match status" value="1"/>
</dbReference>
<comment type="caution">
    <text evidence="3">The sequence shown here is derived from an EMBL/GenBank/DDBJ whole genome shotgun (WGS) entry which is preliminary data.</text>
</comment>
<evidence type="ECO:0000313" key="4">
    <source>
        <dbReference type="Proteomes" id="UP000295334"/>
    </source>
</evidence>
<dbReference type="PANTHER" id="PTHR43433">
    <property type="entry name" value="HYDROLASE, ALPHA/BETA FOLD FAMILY PROTEIN"/>
    <property type="match status" value="1"/>
</dbReference>
<organism evidence="3 4">
    <name type="scientific">Flaviaesturariibacter flavus</name>
    <dbReference type="NCBI Taxonomy" id="2502780"/>
    <lineage>
        <taxon>Bacteria</taxon>
        <taxon>Pseudomonadati</taxon>
        <taxon>Bacteroidota</taxon>
        <taxon>Chitinophagia</taxon>
        <taxon>Chitinophagales</taxon>
        <taxon>Chitinophagaceae</taxon>
        <taxon>Flaviaestuariibacter</taxon>
    </lineage>
</organism>
<sequence length="296" mass="32488">MKFLKTTDRNSGEEIQLSYCDYGQGKPVVLIHGWPLSKEMWEYQLEPLVNAGLRVVKYDRRGFGKSSKPWDGYDYDSFADDLDAVMTGLDLRDATIVGFSMGGGEAVRYLKRYGSDRVARIVLAGSVTPMLGKTSDNPDGVDESVFAEMLQGIASDRIAFLDDFGKTFFGVGLISHPVSSPLLEYYRMLASFASQRSTKQAALAFAHTDFRDDCASVKVPTLIIHGSADKTVPIAVSGERTAQLIPGAEFIVYDGAPHGLFYTHKERLNKDLIRFIQGSGTIGAGSTTKTAERRSI</sequence>
<dbReference type="Proteomes" id="UP000295334">
    <property type="component" value="Unassembled WGS sequence"/>
</dbReference>
<evidence type="ECO:0000256" key="1">
    <source>
        <dbReference type="ARBA" id="ARBA00038128"/>
    </source>
</evidence>
<evidence type="ECO:0000313" key="3">
    <source>
        <dbReference type="EMBL" id="TCJ13733.1"/>
    </source>
</evidence>
<comment type="similarity">
    <text evidence="1">Belongs to the AB hydrolase superfamily. Bacterial non-heme haloperoxidase / perhydrolase family.</text>
</comment>
<dbReference type="Pfam" id="PF00561">
    <property type="entry name" value="Abhydrolase_1"/>
    <property type="match status" value="1"/>
</dbReference>
<dbReference type="SUPFAM" id="SSF53474">
    <property type="entry name" value="alpha/beta-Hydrolases"/>
    <property type="match status" value="1"/>
</dbReference>
<gene>
    <name evidence="3" type="ORF">EPD60_11585</name>
</gene>
<accession>A0A4R1B9Y4</accession>
<proteinExistence type="inferred from homology"/>
<name>A0A4R1B9Y4_9BACT</name>
<dbReference type="PRINTS" id="PR00412">
    <property type="entry name" value="EPOXHYDRLASE"/>
</dbReference>
<reference evidence="3 4" key="1">
    <citation type="submission" date="2019-03" db="EMBL/GenBank/DDBJ databases">
        <authorList>
            <person name="Kim M.K.M."/>
        </authorList>
    </citation>
    <scope>NUCLEOTIDE SEQUENCE [LARGE SCALE GENOMIC DNA]</scope>
    <source>
        <strain evidence="3 4">17J68-12</strain>
    </source>
</reference>
<feature type="domain" description="AB hydrolase-1" evidence="2">
    <location>
        <begin position="26"/>
        <end position="264"/>
    </location>
</feature>
<dbReference type="InterPro" id="IPR050471">
    <property type="entry name" value="AB_hydrolase"/>
</dbReference>
<dbReference type="InterPro" id="IPR000073">
    <property type="entry name" value="AB_hydrolase_1"/>
</dbReference>
<protein>
    <submittedName>
        <fullName evidence="3">Alpha/beta hydrolase</fullName>
    </submittedName>
</protein>
<dbReference type="FunFam" id="3.40.50.1820:FF:000205">
    <property type="entry name" value="Non-haem bromoperoxidase BPO-A2"/>
    <property type="match status" value="1"/>
</dbReference>
<dbReference type="GO" id="GO:0016787">
    <property type="term" value="F:hydrolase activity"/>
    <property type="evidence" value="ECO:0007669"/>
    <property type="project" value="UniProtKB-KW"/>
</dbReference>
<dbReference type="InterPro" id="IPR000639">
    <property type="entry name" value="Epox_hydrolase-like"/>
</dbReference>